<evidence type="ECO:0000256" key="11">
    <source>
        <dbReference type="SAM" id="SignalP"/>
    </source>
</evidence>
<dbReference type="OrthoDB" id="1654420at2759"/>
<feature type="transmembrane region" description="Helical" evidence="10">
    <location>
        <begin position="433"/>
        <end position="454"/>
    </location>
</feature>
<evidence type="ECO:0000313" key="14">
    <source>
        <dbReference type="Proteomes" id="UP000268093"/>
    </source>
</evidence>
<dbReference type="InterPro" id="IPR038770">
    <property type="entry name" value="Na+/solute_symporter_sf"/>
</dbReference>
<evidence type="ECO:0000256" key="3">
    <source>
        <dbReference type="ARBA" id="ARBA00022449"/>
    </source>
</evidence>
<feature type="compositionally biased region" description="Basic and acidic residues" evidence="9">
    <location>
        <begin position="147"/>
        <end position="160"/>
    </location>
</feature>
<keyword evidence="8 10" id="KW-0472">Membrane</keyword>
<keyword evidence="7" id="KW-0406">Ion transport</keyword>
<evidence type="ECO:0000256" key="7">
    <source>
        <dbReference type="ARBA" id="ARBA00023065"/>
    </source>
</evidence>
<comment type="caution">
    <text evidence="13">The sequence shown here is derived from an EMBL/GenBank/DDBJ whole genome shotgun (WGS) entry which is preliminary data.</text>
</comment>
<feature type="transmembrane region" description="Helical" evidence="10">
    <location>
        <begin position="346"/>
        <end position="365"/>
    </location>
</feature>
<dbReference type="GO" id="GO:0015386">
    <property type="term" value="F:potassium:proton antiporter activity"/>
    <property type="evidence" value="ECO:0007669"/>
    <property type="project" value="InterPro"/>
</dbReference>
<comment type="subcellular location">
    <subcellularLocation>
        <location evidence="1">Membrane</location>
        <topology evidence="1">Multi-pass membrane protein</topology>
    </subcellularLocation>
</comment>
<evidence type="ECO:0000256" key="5">
    <source>
        <dbReference type="ARBA" id="ARBA00022729"/>
    </source>
</evidence>
<feature type="region of interest" description="Disordered" evidence="9">
    <location>
        <begin position="127"/>
        <end position="160"/>
    </location>
</feature>
<dbReference type="PANTHER" id="PTHR16254">
    <property type="entry name" value="POTASSIUM/PROTON ANTIPORTER-RELATED"/>
    <property type="match status" value="1"/>
</dbReference>
<dbReference type="EMBL" id="RBNI01011988">
    <property type="protein sequence ID" value="RUP42982.1"/>
    <property type="molecule type" value="Genomic_DNA"/>
</dbReference>
<dbReference type="GO" id="GO:0016020">
    <property type="term" value="C:membrane"/>
    <property type="evidence" value="ECO:0007669"/>
    <property type="project" value="UniProtKB-SubCell"/>
</dbReference>
<evidence type="ECO:0000256" key="2">
    <source>
        <dbReference type="ARBA" id="ARBA00022448"/>
    </source>
</evidence>
<feature type="transmembrane region" description="Helical" evidence="10">
    <location>
        <begin position="372"/>
        <end position="391"/>
    </location>
</feature>
<feature type="transmembrane region" description="Helical" evidence="10">
    <location>
        <begin position="613"/>
        <end position="632"/>
    </location>
</feature>
<dbReference type="InterPro" id="IPR045158">
    <property type="entry name" value="KEA4/5/6-like"/>
</dbReference>
<accession>A0A433CWN1</accession>
<evidence type="ECO:0000256" key="8">
    <source>
        <dbReference type="ARBA" id="ARBA00023136"/>
    </source>
</evidence>
<dbReference type="AlphaFoldDB" id="A0A433CWN1"/>
<reference evidence="13 14" key="1">
    <citation type="journal article" date="2018" name="New Phytol.">
        <title>Phylogenomics of Endogonaceae and evolution of mycorrhizas within Mucoromycota.</title>
        <authorList>
            <person name="Chang Y."/>
            <person name="Desiro A."/>
            <person name="Na H."/>
            <person name="Sandor L."/>
            <person name="Lipzen A."/>
            <person name="Clum A."/>
            <person name="Barry K."/>
            <person name="Grigoriev I.V."/>
            <person name="Martin F.M."/>
            <person name="Stajich J.E."/>
            <person name="Smith M.E."/>
            <person name="Bonito G."/>
            <person name="Spatafora J.W."/>
        </authorList>
    </citation>
    <scope>NUCLEOTIDE SEQUENCE [LARGE SCALE GENOMIC DNA]</scope>
    <source>
        <strain evidence="13 14">GMNB39</strain>
    </source>
</reference>
<feature type="transmembrane region" description="Helical" evidence="10">
    <location>
        <begin position="403"/>
        <end position="426"/>
    </location>
</feature>
<feature type="transmembrane region" description="Helical" evidence="10">
    <location>
        <begin position="289"/>
        <end position="307"/>
    </location>
</feature>
<dbReference type="Pfam" id="PF00999">
    <property type="entry name" value="Na_H_Exchanger"/>
    <property type="match status" value="2"/>
</dbReference>
<protein>
    <submittedName>
        <fullName evidence="13">Sodium/hydrogen exchanger family-domain-containing protein</fullName>
    </submittedName>
</protein>
<evidence type="ECO:0000256" key="10">
    <source>
        <dbReference type="SAM" id="Phobius"/>
    </source>
</evidence>
<keyword evidence="5 11" id="KW-0732">Signal</keyword>
<feature type="domain" description="Cation/H+ exchanger transmembrane" evidence="12">
    <location>
        <begin position="263"/>
        <end position="378"/>
    </location>
</feature>
<keyword evidence="14" id="KW-1185">Reference proteome</keyword>
<feature type="chain" id="PRO_5019464884" evidence="11">
    <location>
        <begin position="20"/>
        <end position="730"/>
    </location>
</feature>
<keyword evidence="6 10" id="KW-1133">Transmembrane helix</keyword>
<feature type="transmembrane region" description="Helical" evidence="10">
    <location>
        <begin position="316"/>
        <end position="340"/>
    </location>
</feature>
<feature type="region of interest" description="Disordered" evidence="9">
    <location>
        <begin position="701"/>
        <end position="730"/>
    </location>
</feature>
<evidence type="ECO:0000256" key="9">
    <source>
        <dbReference type="SAM" id="MobiDB-lite"/>
    </source>
</evidence>
<organism evidence="13 14">
    <name type="scientific">Jimgerdemannia flammicorona</name>
    <dbReference type="NCBI Taxonomy" id="994334"/>
    <lineage>
        <taxon>Eukaryota</taxon>
        <taxon>Fungi</taxon>
        <taxon>Fungi incertae sedis</taxon>
        <taxon>Mucoromycota</taxon>
        <taxon>Mucoromycotina</taxon>
        <taxon>Endogonomycetes</taxon>
        <taxon>Endogonales</taxon>
        <taxon>Endogonaceae</taxon>
        <taxon>Jimgerdemannia</taxon>
    </lineage>
</organism>
<feature type="transmembrane region" description="Helical" evidence="10">
    <location>
        <begin position="474"/>
        <end position="507"/>
    </location>
</feature>
<sequence>MYLTPLLLLTLLICSSFSAAPPAVQNKRDDEVYGVFRKGEIYKIQLGAQRDRVPEAKRPSSESDYFANRLTEFQALEDLVMAMIDIYDKVVDMSSDIDLPAGRVHHYDFKTECLKLITEFQLAFKHHQNPSTAQQPDPAARNMHATHSYDRHHEHSSNEDLQHPNLAVELVDGVLQDVRNYADRLEKGMQIDAFRDGQKQDGAVLETVVKMGDNAEDGDASENRQHRREEMGDGKLITLIDQENNQYVLTRPFDTTVWYEAFFGYIMAGCMLGPSGYNVIQQLIQTETLAQLGVVFIVFVLGLEFSIDKIKSMWRLALGGALLILFGSVLCFVIGGLLLGASFNEAIFVGACVSLSSTAVVVKCVKLEELEHLYGLLVMQDVLLGLMLVSRRTDYFSRFGKELVLYCFAAVIPALARSGIDIMFAVGKLVISMAAFGFISYIIVRAVPLVPKFLRRFRSTTPGSSLATKPNQELLLLGTVATCLVLLLVSEMLGLGMELGCFVGGVVVRSRKGLLEHTLTVIEPVRDLFSCLFFASIGLHVYPGFLASEAVLLLTLTAGVVGFKYIITSIVLVLFRFDLAKSSQMAIGLAQISEFGFVLASRAKQLGIITREVYYLLLAVTSLTLMVTPLVWNLVVVRGGTGIGGAGGINGIGVGDKLGNGLAMGGVGNGGLGMGNGIGSGVSVGSGSGVSVSTSSVFHHHHNYSSEGHHHGGHGHLLVTIPFNNGDKHE</sequence>
<proteinExistence type="predicted"/>
<dbReference type="InterPro" id="IPR006153">
    <property type="entry name" value="Cation/H_exchanger_TM"/>
</dbReference>
<evidence type="ECO:0000256" key="4">
    <source>
        <dbReference type="ARBA" id="ARBA00022692"/>
    </source>
</evidence>
<evidence type="ECO:0000256" key="6">
    <source>
        <dbReference type="ARBA" id="ARBA00022989"/>
    </source>
</evidence>
<gene>
    <name evidence="13" type="ORF">BC936DRAFT_137809</name>
</gene>
<evidence type="ECO:0000259" key="12">
    <source>
        <dbReference type="Pfam" id="PF00999"/>
    </source>
</evidence>
<dbReference type="Gene3D" id="1.20.1530.20">
    <property type="match status" value="1"/>
</dbReference>
<feature type="transmembrane region" description="Helical" evidence="10">
    <location>
        <begin position="551"/>
        <end position="575"/>
    </location>
</feature>
<name>A0A433CWN1_9FUNG</name>
<dbReference type="PANTHER" id="PTHR16254:SF14">
    <property type="entry name" value="TRANSMEMBRANE AND COILED-COIL DOMAIN-CONTAINING PROTEIN 3"/>
    <property type="match status" value="1"/>
</dbReference>
<keyword evidence="2" id="KW-0813">Transport</keyword>
<feature type="signal peptide" evidence="11">
    <location>
        <begin position="1"/>
        <end position="19"/>
    </location>
</feature>
<keyword evidence="4 10" id="KW-0812">Transmembrane</keyword>
<evidence type="ECO:0000256" key="1">
    <source>
        <dbReference type="ARBA" id="ARBA00004141"/>
    </source>
</evidence>
<feature type="domain" description="Cation/H+ exchanger transmembrane" evidence="12">
    <location>
        <begin position="403"/>
        <end position="631"/>
    </location>
</feature>
<evidence type="ECO:0000313" key="13">
    <source>
        <dbReference type="EMBL" id="RUP42982.1"/>
    </source>
</evidence>
<dbReference type="Proteomes" id="UP000268093">
    <property type="component" value="Unassembled WGS sequence"/>
</dbReference>
<keyword evidence="3" id="KW-0050">Antiport</keyword>